<dbReference type="InterPro" id="IPR014284">
    <property type="entry name" value="RNA_pol_sigma-70_dom"/>
</dbReference>
<accession>A0A1W2ES12</accession>
<evidence type="ECO:0000256" key="1">
    <source>
        <dbReference type="ARBA" id="ARBA00010641"/>
    </source>
</evidence>
<dbReference type="NCBIfam" id="TIGR02937">
    <property type="entry name" value="sigma70-ECF"/>
    <property type="match status" value="1"/>
</dbReference>
<dbReference type="AlphaFoldDB" id="A0A1W2ES12"/>
<dbReference type="InterPro" id="IPR039425">
    <property type="entry name" value="RNA_pol_sigma-70-like"/>
</dbReference>
<dbReference type="SUPFAM" id="SSF88659">
    <property type="entry name" value="Sigma3 and sigma4 domains of RNA polymerase sigma factors"/>
    <property type="match status" value="1"/>
</dbReference>
<dbReference type="EMBL" id="FWYB01000015">
    <property type="protein sequence ID" value="SMD12461.1"/>
    <property type="molecule type" value="Genomic_DNA"/>
</dbReference>
<dbReference type="SUPFAM" id="SSF88946">
    <property type="entry name" value="Sigma2 domain of RNA polymerase sigma factors"/>
    <property type="match status" value="1"/>
</dbReference>
<evidence type="ECO:0000256" key="2">
    <source>
        <dbReference type="ARBA" id="ARBA00023015"/>
    </source>
</evidence>
<dbReference type="OrthoDB" id="665981at2"/>
<evidence type="ECO:0000313" key="6">
    <source>
        <dbReference type="EMBL" id="SMD12461.1"/>
    </source>
</evidence>
<dbReference type="Pfam" id="PF08281">
    <property type="entry name" value="Sigma70_r4_2"/>
    <property type="match status" value="1"/>
</dbReference>
<dbReference type="PANTHER" id="PTHR43133">
    <property type="entry name" value="RNA POLYMERASE ECF-TYPE SIGMA FACTO"/>
    <property type="match status" value="1"/>
</dbReference>
<dbReference type="GO" id="GO:0016987">
    <property type="term" value="F:sigma factor activity"/>
    <property type="evidence" value="ECO:0007669"/>
    <property type="project" value="UniProtKB-KW"/>
</dbReference>
<feature type="domain" description="HTH luxR-type" evidence="5">
    <location>
        <begin position="137"/>
        <end position="181"/>
    </location>
</feature>
<dbReference type="Pfam" id="PF04542">
    <property type="entry name" value="Sigma70_r2"/>
    <property type="match status" value="1"/>
</dbReference>
<dbReference type="InterPro" id="IPR013325">
    <property type="entry name" value="RNA_pol_sigma_r2"/>
</dbReference>
<dbReference type="InterPro" id="IPR013324">
    <property type="entry name" value="RNA_pol_sigma_r3/r4-like"/>
</dbReference>
<organism evidence="6 7">
    <name type="scientific">Pedobacter nyackensis</name>
    <dbReference type="NCBI Taxonomy" id="475255"/>
    <lineage>
        <taxon>Bacteria</taxon>
        <taxon>Pseudomonadati</taxon>
        <taxon>Bacteroidota</taxon>
        <taxon>Sphingobacteriia</taxon>
        <taxon>Sphingobacteriales</taxon>
        <taxon>Sphingobacteriaceae</taxon>
        <taxon>Pedobacter</taxon>
    </lineage>
</organism>
<proteinExistence type="inferred from homology"/>
<evidence type="ECO:0000259" key="5">
    <source>
        <dbReference type="SMART" id="SM00421"/>
    </source>
</evidence>
<dbReference type="SMART" id="SM00421">
    <property type="entry name" value="HTH_LUXR"/>
    <property type="match status" value="1"/>
</dbReference>
<dbReference type="InterPro" id="IPR014327">
    <property type="entry name" value="RNA_pol_sigma70_bacteroid"/>
</dbReference>
<dbReference type="InterPro" id="IPR036388">
    <property type="entry name" value="WH-like_DNA-bd_sf"/>
</dbReference>
<dbReference type="InterPro" id="IPR007627">
    <property type="entry name" value="RNA_pol_sigma70_r2"/>
</dbReference>
<dbReference type="GO" id="GO:0003677">
    <property type="term" value="F:DNA binding"/>
    <property type="evidence" value="ECO:0007669"/>
    <property type="project" value="InterPro"/>
</dbReference>
<reference evidence="6 7" key="1">
    <citation type="submission" date="2017-04" db="EMBL/GenBank/DDBJ databases">
        <authorList>
            <person name="Afonso C.L."/>
            <person name="Miller P.J."/>
            <person name="Scott M.A."/>
            <person name="Spackman E."/>
            <person name="Goraichik I."/>
            <person name="Dimitrov K.M."/>
            <person name="Suarez D.L."/>
            <person name="Swayne D.E."/>
        </authorList>
    </citation>
    <scope>NUCLEOTIDE SEQUENCE [LARGE SCALE GENOMIC DNA]</scope>
    <source>
        <strain evidence="6 7">DSM 19625</strain>
    </source>
</reference>
<dbReference type="RefSeq" id="WP_084291419.1">
    <property type="nucleotide sequence ID" value="NZ_FWYB01000015.1"/>
</dbReference>
<sequence length="187" mass="22194">MISYSSLSDEELMASLQDDAAAFNEIYERYWSVLYRSAFNVLKDEEGCMDVIQDVFIWFWESRSELKINSVKAYLLVAVKYKVANYIRNGKVRESFYDRIPKITGNAEFPDEVLEVKELREMIERFVVDLPDRCQEVFRLSRKEHLTNKEIAERLGITEKTVENQINKALKQLRKQLGRFSVYMFLY</sequence>
<dbReference type="GO" id="GO:0006352">
    <property type="term" value="P:DNA-templated transcription initiation"/>
    <property type="evidence" value="ECO:0007669"/>
    <property type="project" value="InterPro"/>
</dbReference>
<dbReference type="STRING" id="475255.SAMN04488101_11543"/>
<dbReference type="Gene3D" id="1.10.10.10">
    <property type="entry name" value="Winged helix-like DNA-binding domain superfamily/Winged helix DNA-binding domain"/>
    <property type="match status" value="1"/>
</dbReference>
<keyword evidence="4" id="KW-0804">Transcription</keyword>
<evidence type="ECO:0000313" key="7">
    <source>
        <dbReference type="Proteomes" id="UP000192678"/>
    </source>
</evidence>
<dbReference type="Proteomes" id="UP000192678">
    <property type="component" value="Unassembled WGS sequence"/>
</dbReference>
<dbReference type="InterPro" id="IPR000792">
    <property type="entry name" value="Tscrpt_reg_LuxR_C"/>
</dbReference>
<comment type="similarity">
    <text evidence="1">Belongs to the sigma-70 factor family. ECF subfamily.</text>
</comment>
<keyword evidence="7" id="KW-1185">Reference proteome</keyword>
<protein>
    <submittedName>
        <fullName evidence="6">RNA polymerase sigma-70 factor, ECF subfamily</fullName>
    </submittedName>
</protein>
<dbReference type="Gene3D" id="1.10.1740.10">
    <property type="match status" value="1"/>
</dbReference>
<name>A0A1W2ES12_9SPHI</name>
<gene>
    <name evidence="6" type="ORF">SAMN04488101_11543</name>
</gene>
<dbReference type="InterPro" id="IPR013249">
    <property type="entry name" value="RNA_pol_sigma70_r4_t2"/>
</dbReference>
<dbReference type="CDD" id="cd06171">
    <property type="entry name" value="Sigma70_r4"/>
    <property type="match status" value="1"/>
</dbReference>
<evidence type="ECO:0000256" key="4">
    <source>
        <dbReference type="ARBA" id="ARBA00023163"/>
    </source>
</evidence>
<dbReference type="PANTHER" id="PTHR43133:SF46">
    <property type="entry name" value="RNA POLYMERASE SIGMA-70 FACTOR ECF SUBFAMILY"/>
    <property type="match status" value="1"/>
</dbReference>
<keyword evidence="2" id="KW-0805">Transcription regulation</keyword>
<keyword evidence="3" id="KW-0731">Sigma factor</keyword>
<dbReference type="NCBIfam" id="TIGR02985">
    <property type="entry name" value="Sig70_bacteroi1"/>
    <property type="match status" value="1"/>
</dbReference>
<evidence type="ECO:0000256" key="3">
    <source>
        <dbReference type="ARBA" id="ARBA00023082"/>
    </source>
</evidence>